<evidence type="ECO:0000313" key="1">
    <source>
        <dbReference type="EMBL" id="KKK66844.1"/>
    </source>
</evidence>
<organism evidence="1">
    <name type="scientific">marine sediment metagenome</name>
    <dbReference type="NCBI Taxonomy" id="412755"/>
    <lineage>
        <taxon>unclassified sequences</taxon>
        <taxon>metagenomes</taxon>
        <taxon>ecological metagenomes</taxon>
    </lineage>
</organism>
<dbReference type="AlphaFoldDB" id="A0A0F8ZKA3"/>
<gene>
    <name evidence="1" type="ORF">LCGC14_2960020</name>
</gene>
<comment type="caution">
    <text evidence="1">The sequence shown here is derived from an EMBL/GenBank/DDBJ whole genome shotgun (WGS) entry which is preliminary data.</text>
</comment>
<name>A0A0F8ZKA3_9ZZZZ</name>
<protein>
    <submittedName>
        <fullName evidence="1">Uncharacterized protein</fullName>
    </submittedName>
</protein>
<sequence>KNFIIKQDICGYILVFDVKMTEVDTKGKKKPKVVDAVIRTLYTPKEKVMEIVKYKNKRILKTMKIGVKDVKKMKDEWDLWRPGVDEDEMIKAGFDYGEFKRKNPELYDGVIDQFDDYKQFRDEDGRLVMAYKIDDKEETFRYYVPDDASGKEKAAIKEGIKQIKELGKRLNLNYKIIREVKK</sequence>
<reference evidence="1" key="1">
    <citation type="journal article" date="2015" name="Nature">
        <title>Complex archaea that bridge the gap between prokaryotes and eukaryotes.</title>
        <authorList>
            <person name="Spang A."/>
            <person name="Saw J.H."/>
            <person name="Jorgensen S.L."/>
            <person name="Zaremba-Niedzwiedzka K."/>
            <person name="Martijn J."/>
            <person name="Lind A.E."/>
            <person name="van Eijk R."/>
            <person name="Schleper C."/>
            <person name="Guy L."/>
            <person name="Ettema T.J."/>
        </authorList>
    </citation>
    <scope>NUCLEOTIDE SEQUENCE</scope>
</reference>
<accession>A0A0F8ZKA3</accession>
<feature type="non-terminal residue" evidence="1">
    <location>
        <position position="1"/>
    </location>
</feature>
<proteinExistence type="predicted"/>
<dbReference type="EMBL" id="LAZR01059888">
    <property type="protein sequence ID" value="KKK66844.1"/>
    <property type="molecule type" value="Genomic_DNA"/>
</dbReference>